<dbReference type="STRING" id="1221996.QY95_02815"/>
<accession>A0A0F5HXD9</accession>
<proteinExistence type="predicted"/>
<dbReference type="AlphaFoldDB" id="A0A0F5HYS5"/>
<keyword evidence="2" id="KW-1185">Reference proteome</keyword>
<organism evidence="1 2">
    <name type="scientific">Bacillus thermotolerans</name>
    <name type="common">Quasibacillus thermotolerans</name>
    <dbReference type="NCBI Taxonomy" id="1221996"/>
    <lineage>
        <taxon>Bacteria</taxon>
        <taxon>Bacillati</taxon>
        <taxon>Bacillota</taxon>
        <taxon>Bacilli</taxon>
        <taxon>Bacillales</taxon>
        <taxon>Bacillaceae</taxon>
        <taxon>Bacillus</taxon>
    </lineage>
</organism>
<accession>A0A0F5HYS5</accession>
<name>A0A0F5HYS5_BACTR</name>
<dbReference type="EMBL" id="JWIR02000051">
    <property type="protein sequence ID" value="KKB37705.1"/>
    <property type="molecule type" value="Genomic_DNA"/>
</dbReference>
<evidence type="ECO:0000313" key="1">
    <source>
        <dbReference type="EMBL" id="KKB37705.1"/>
    </source>
</evidence>
<dbReference type="RefSeq" id="WP_052717198.1">
    <property type="nucleotide sequence ID" value="NZ_JWIQ02000050.1"/>
</dbReference>
<dbReference type="OrthoDB" id="2964978at2"/>
<sequence length="166" mass="19346">MFDPTAFDNIKFIMQAEVYDRELEGLLRVQDRKDQIDLAKLSREASITFSLKARPRLSVMLSISSSLEKLAGELLDIPEATPGVMLEITYSGGETVLTTRRMDQLEEQWGEGRRYERLKIESNQRETIYKHHIHFNRLITEDMIEEFGALVDFIMETLDDKTTEER</sequence>
<dbReference type="Proteomes" id="UP000031563">
    <property type="component" value="Unassembled WGS sequence"/>
</dbReference>
<reference evidence="1" key="1">
    <citation type="submission" date="2015-02" db="EMBL/GenBank/DDBJ databases">
        <title>Genome Assembly of Bacillaceae bacterium MTCC 8252.</title>
        <authorList>
            <person name="Verma A."/>
            <person name="Khatri I."/>
            <person name="Mual P."/>
            <person name="Subramanian S."/>
            <person name="Krishnamurthi S."/>
        </authorList>
    </citation>
    <scope>NUCLEOTIDE SEQUENCE [LARGE SCALE GENOMIC DNA]</scope>
    <source>
        <strain evidence="1">MTCC 8252</strain>
    </source>
</reference>
<evidence type="ECO:0000313" key="2">
    <source>
        <dbReference type="Proteomes" id="UP000031563"/>
    </source>
</evidence>
<gene>
    <name evidence="1" type="ORF">QY95_02815</name>
</gene>
<comment type="caution">
    <text evidence="1">The sequence shown here is derived from an EMBL/GenBank/DDBJ whole genome shotgun (WGS) entry which is preliminary data.</text>
</comment>
<protein>
    <submittedName>
        <fullName evidence="1">Uncharacterized protein</fullName>
    </submittedName>
</protein>